<feature type="transmembrane region" description="Helical" evidence="1">
    <location>
        <begin position="219"/>
        <end position="236"/>
    </location>
</feature>
<comment type="caution">
    <text evidence="2">The sequence shown here is derived from an EMBL/GenBank/DDBJ whole genome shotgun (WGS) entry which is preliminary data.</text>
</comment>
<sequence>MDLMTVCRYVFGAAAGIVGCLTLLSLIQYDYGRNDLIWAICAVLGCCCGVVGAWKEHFLMSALCAVTWAGLWALTHFNGIFGGYYYINHADQVEIGMTIASCVYAACAKTKQNTINSWRKRQVIERKMAGNFGLLYPIVRLVVGILIVVMLILRIMFLLDHFSTLVVSEIVWLIFAFVTLMIGLIGVWKEHFLFTILFILIHLVLYLIGYSYAFYYDNFMIGTMILSAIFAYMLHASGHQEMNMPKC</sequence>
<dbReference type="EMBL" id="NJHN03000026">
    <property type="protein sequence ID" value="KAH9424731.1"/>
    <property type="molecule type" value="Genomic_DNA"/>
</dbReference>
<accession>A0ABQ8JQ51</accession>
<keyword evidence="1" id="KW-1133">Transmembrane helix</keyword>
<evidence type="ECO:0000256" key="1">
    <source>
        <dbReference type="SAM" id="Phobius"/>
    </source>
</evidence>
<protein>
    <recommendedName>
        <fullName evidence="4">DUF4401 domain-containing protein</fullName>
    </recommendedName>
</protein>
<feature type="transmembrane region" description="Helical" evidence="1">
    <location>
        <begin position="36"/>
        <end position="54"/>
    </location>
</feature>
<evidence type="ECO:0000313" key="3">
    <source>
        <dbReference type="Proteomes" id="UP000887458"/>
    </source>
</evidence>
<evidence type="ECO:0008006" key="4">
    <source>
        <dbReference type="Google" id="ProtNLM"/>
    </source>
</evidence>
<feature type="transmembrane region" description="Helical" evidence="1">
    <location>
        <begin position="60"/>
        <end position="87"/>
    </location>
</feature>
<reference evidence="2 3" key="2">
    <citation type="journal article" date="2022" name="Mol. Biol. Evol.">
        <title>Comparative Genomics Reveals Insights into the Divergent Evolution of Astigmatic Mites and Household Pest Adaptations.</title>
        <authorList>
            <person name="Xiong Q."/>
            <person name="Wan A.T."/>
            <person name="Liu X."/>
            <person name="Fung C.S."/>
            <person name="Xiao X."/>
            <person name="Malainual N."/>
            <person name="Hou J."/>
            <person name="Wang L."/>
            <person name="Wang M."/>
            <person name="Yang K.Y."/>
            <person name="Cui Y."/>
            <person name="Leung E.L."/>
            <person name="Nong W."/>
            <person name="Shin S.K."/>
            <person name="Au S.W."/>
            <person name="Jeong K.Y."/>
            <person name="Chew F.T."/>
            <person name="Hui J.H."/>
            <person name="Leung T.F."/>
            <person name="Tungtrongchitr A."/>
            <person name="Zhong N."/>
            <person name="Liu Z."/>
            <person name="Tsui S.K."/>
        </authorList>
    </citation>
    <scope>NUCLEOTIDE SEQUENCE [LARGE SCALE GENOMIC DNA]</scope>
    <source>
        <strain evidence="2">Derp</strain>
    </source>
</reference>
<keyword evidence="3" id="KW-1185">Reference proteome</keyword>
<feature type="transmembrane region" description="Helical" evidence="1">
    <location>
        <begin position="6"/>
        <end position="24"/>
    </location>
</feature>
<feature type="transmembrane region" description="Helical" evidence="1">
    <location>
        <begin position="192"/>
        <end position="213"/>
    </location>
</feature>
<feature type="transmembrane region" description="Helical" evidence="1">
    <location>
        <begin position="134"/>
        <end position="159"/>
    </location>
</feature>
<gene>
    <name evidence="2" type="ORF">DERP_012715</name>
</gene>
<keyword evidence="1" id="KW-0812">Transmembrane</keyword>
<dbReference type="Proteomes" id="UP000887458">
    <property type="component" value="Unassembled WGS sequence"/>
</dbReference>
<evidence type="ECO:0000313" key="2">
    <source>
        <dbReference type="EMBL" id="KAH9424731.1"/>
    </source>
</evidence>
<keyword evidence="1" id="KW-0472">Membrane</keyword>
<name>A0ABQ8JQ51_DERPT</name>
<feature type="transmembrane region" description="Helical" evidence="1">
    <location>
        <begin position="165"/>
        <end position="185"/>
    </location>
</feature>
<reference evidence="2 3" key="1">
    <citation type="journal article" date="2018" name="J. Allergy Clin. Immunol.">
        <title>High-quality assembly of Dermatophagoides pteronyssinus genome and transcriptome reveals a wide range of novel allergens.</title>
        <authorList>
            <person name="Liu X.Y."/>
            <person name="Yang K.Y."/>
            <person name="Wang M.Q."/>
            <person name="Kwok J.S."/>
            <person name="Zeng X."/>
            <person name="Yang Z."/>
            <person name="Xiao X.J."/>
            <person name="Lau C.P."/>
            <person name="Li Y."/>
            <person name="Huang Z.M."/>
            <person name="Ba J.G."/>
            <person name="Yim A.K."/>
            <person name="Ouyang C.Y."/>
            <person name="Ngai S.M."/>
            <person name="Chan T.F."/>
            <person name="Leung E.L."/>
            <person name="Liu L."/>
            <person name="Liu Z.G."/>
            <person name="Tsui S.K."/>
        </authorList>
    </citation>
    <scope>NUCLEOTIDE SEQUENCE [LARGE SCALE GENOMIC DNA]</scope>
    <source>
        <strain evidence="2">Derp</strain>
    </source>
</reference>
<proteinExistence type="predicted"/>
<organism evidence="2 3">
    <name type="scientific">Dermatophagoides pteronyssinus</name>
    <name type="common">European house dust mite</name>
    <dbReference type="NCBI Taxonomy" id="6956"/>
    <lineage>
        <taxon>Eukaryota</taxon>
        <taxon>Metazoa</taxon>
        <taxon>Ecdysozoa</taxon>
        <taxon>Arthropoda</taxon>
        <taxon>Chelicerata</taxon>
        <taxon>Arachnida</taxon>
        <taxon>Acari</taxon>
        <taxon>Acariformes</taxon>
        <taxon>Sarcoptiformes</taxon>
        <taxon>Astigmata</taxon>
        <taxon>Psoroptidia</taxon>
        <taxon>Analgoidea</taxon>
        <taxon>Pyroglyphidae</taxon>
        <taxon>Dermatophagoidinae</taxon>
        <taxon>Dermatophagoides</taxon>
    </lineage>
</organism>